<dbReference type="GeneID" id="93281796"/>
<dbReference type="AlphaFoldDB" id="A0A1I0JSS0"/>
<dbReference type="RefSeq" id="WP_242956483.1">
    <property type="nucleotide sequence ID" value="NZ_FOIM01000035.1"/>
</dbReference>
<dbReference type="Pfam" id="PF13240">
    <property type="entry name" value="Zn_Ribbon_1"/>
    <property type="match status" value="1"/>
</dbReference>
<evidence type="ECO:0000259" key="1">
    <source>
        <dbReference type="Pfam" id="PF13240"/>
    </source>
</evidence>
<feature type="domain" description="Zinc-ribbon" evidence="1">
    <location>
        <begin position="5"/>
        <end position="27"/>
    </location>
</feature>
<organism evidence="2 3">
    <name type="scientific">Enterocloster lavalensis</name>
    <dbReference type="NCBI Taxonomy" id="460384"/>
    <lineage>
        <taxon>Bacteria</taxon>
        <taxon>Bacillati</taxon>
        <taxon>Bacillota</taxon>
        <taxon>Clostridia</taxon>
        <taxon>Lachnospirales</taxon>
        <taxon>Lachnospiraceae</taxon>
        <taxon>Enterocloster</taxon>
    </lineage>
</organism>
<dbReference type="EMBL" id="FOIM01000035">
    <property type="protein sequence ID" value="SEU13813.1"/>
    <property type="molecule type" value="Genomic_DNA"/>
</dbReference>
<evidence type="ECO:0000313" key="2">
    <source>
        <dbReference type="EMBL" id="SEU13813.1"/>
    </source>
</evidence>
<accession>A0A1I0JSS0</accession>
<gene>
    <name evidence="2" type="ORF">SAMN05216313_13527</name>
</gene>
<dbReference type="Proteomes" id="UP000198508">
    <property type="component" value="Unassembled WGS sequence"/>
</dbReference>
<dbReference type="InterPro" id="IPR026870">
    <property type="entry name" value="Zinc_ribbon_dom"/>
</dbReference>
<name>A0A1I0JSS0_9FIRM</name>
<protein>
    <submittedName>
        <fullName evidence="2">Zinc-ribbon domain-containing protein</fullName>
    </submittedName>
</protein>
<proteinExistence type="predicted"/>
<reference evidence="3" key="1">
    <citation type="submission" date="2016-10" db="EMBL/GenBank/DDBJ databases">
        <authorList>
            <person name="Varghese N."/>
            <person name="Submissions S."/>
        </authorList>
    </citation>
    <scope>NUCLEOTIDE SEQUENCE [LARGE SCALE GENOMIC DNA]</scope>
    <source>
        <strain evidence="3">NLAE-zl-G277</strain>
    </source>
</reference>
<keyword evidence="3" id="KW-1185">Reference proteome</keyword>
<sequence length="219" mass="25031">MSIIKCPECGKDISDKSKICIHCGFPISNSQNSRIFKTGTEIGYPCETCGLFNANFIVQNSNETKTEAICQGCGENVSIDFTKVVLTDDEYNLIDDDIYDNNLESAANKIISMIHCDYDTAYNFVLKCHQEWSDLEKRYNIPHHDDRTEILRKIELRNERQRLSQEYQYRNNAECPYCHSKNTKKISGISKAGSVVLWGVFAVGKVGKQWHCNNCKSDF</sequence>
<evidence type="ECO:0000313" key="3">
    <source>
        <dbReference type="Proteomes" id="UP000198508"/>
    </source>
</evidence>